<feature type="region of interest" description="Disordered" evidence="1">
    <location>
        <begin position="322"/>
        <end position="343"/>
    </location>
</feature>
<name>A0ABD6CSU8_9EURY</name>
<evidence type="ECO:0000256" key="1">
    <source>
        <dbReference type="SAM" id="MobiDB-lite"/>
    </source>
</evidence>
<dbReference type="AlphaFoldDB" id="A0ABD6CSU8"/>
<dbReference type="EMBL" id="JBHUDK010000014">
    <property type="protein sequence ID" value="MFD1600341.1"/>
    <property type="molecule type" value="Genomic_DNA"/>
</dbReference>
<keyword evidence="3" id="KW-1185">Reference proteome</keyword>
<evidence type="ECO:0000313" key="3">
    <source>
        <dbReference type="Proteomes" id="UP001597085"/>
    </source>
</evidence>
<reference evidence="2 3" key="1">
    <citation type="journal article" date="2019" name="Int. J. Syst. Evol. Microbiol.">
        <title>The Global Catalogue of Microorganisms (GCM) 10K type strain sequencing project: providing services to taxonomists for standard genome sequencing and annotation.</title>
        <authorList>
            <consortium name="The Broad Institute Genomics Platform"/>
            <consortium name="The Broad Institute Genome Sequencing Center for Infectious Disease"/>
            <person name="Wu L."/>
            <person name="Ma J."/>
        </authorList>
    </citation>
    <scope>NUCLEOTIDE SEQUENCE [LARGE SCALE GENOMIC DNA]</scope>
    <source>
        <strain evidence="2 3">CGMCC 1.12121</strain>
    </source>
</reference>
<organism evidence="2 3">
    <name type="scientific">Halobellus rarus</name>
    <dbReference type="NCBI Taxonomy" id="1126237"/>
    <lineage>
        <taxon>Archaea</taxon>
        <taxon>Methanobacteriati</taxon>
        <taxon>Methanobacteriota</taxon>
        <taxon>Stenosarchaea group</taxon>
        <taxon>Halobacteria</taxon>
        <taxon>Halobacteriales</taxon>
        <taxon>Haloferacaceae</taxon>
        <taxon>Halobellus</taxon>
    </lineage>
</organism>
<protein>
    <submittedName>
        <fullName evidence="2">Uncharacterized protein</fullName>
    </submittedName>
</protein>
<gene>
    <name evidence="2" type="ORF">ACFSBX_15445</name>
</gene>
<dbReference type="RefSeq" id="WP_256421879.1">
    <property type="nucleotide sequence ID" value="NZ_JANHDI010000009.1"/>
</dbReference>
<evidence type="ECO:0000313" key="2">
    <source>
        <dbReference type="EMBL" id="MFD1600341.1"/>
    </source>
</evidence>
<accession>A0ABD6CSU8</accession>
<proteinExistence type="predicted"/>
<comment type="caution">
    <text evidence="2">The sequence shown here is derived from an EMBL/GenBank/DDBJ whole genome shotgun (WGS) entry which is preliminary data.</text>
</comment>
<sequence length="379" mass="41904">MPPLGGNQRYGRLTVPNGGDPAYRRWLPAPTSVESPIERYYFAAVQPTTLQPGAPEEFIARRAYSKADINYFGIGFENYDRLVDSIFGTVIEASFDRTPVTETVTDSGYERTGEYRGHSVFARSDVPRRVAIGDGVIVWTSVQKHEQPNLEALIDAGAGERPRYHEESARFDQLTTAAGGNAHLIVNTDIHDPTGRPAMLADAFRLDGRTAYQVVSYRYEDGRVPTESALKHALQEDGYRFTTEAETFDVQIDGSLATVEAQVPFNSAREVAPEYDLPQVTWGWAQDADAARVTFRHEAGESVSADRLYYDLDRPDDVGEIEKQPLWSDSDGDSVSPDAEATVDLSEHPDAEGVSLVYSTGGTHFHVLFTVDLQGETDE</sequence>
<dbReference type="Proteomes" id="UP001597085">
    <property type="component" value="Unassembled WGS sequence"/>
</dbReference>